<evidence type="ECO:0000313" key="3">
    <source>
        <dbReference type="Proteomes" id="UP000030854"/>
    </source>
</evidence>
<protein>
    <submittedName>
        <fullName evidence="2">Uncharacterized protein</fullName>
    </submittedName>
</protein>
<evidence type="ECO:0000256" key="1">
    <source>
        <dbReference type="SAM" id="MobiDB-lite"/>
    </source>
</evidence>
<dbReference type="Gene3D" id="3.80.10.10">
    <property type="entry name" value="Ribonuclease Inhibitor"/>
    <property type="match status" value="1"/>
</dbReference>
<dbReference type="SUPFAM" id="SSF52047">
    <property type="entry name" value="RNI-like"/>
    <property type="match status" value="1"/>
</dbReference>
<comment type="caution">
    <text evidence="2">The sequence shown here is derived from an EMBL/GenBank/DDBJ whole genome shotgun (WGS) entry which is preliminary data.</text>
</comment>
<dbReference type="HOGENOM" id="CLU_1046608_0_0_1"/>
<dbReference type="InterPro" id="IPR032675">
    <property type="entry name" value="LRR_dom_sf"/>
</dbReference>
<keyword evidence="3" id="KW-1185">Reference proteome</keyword>
<proteinExistence type="predicted"/>
<accession>A0A0B1P1D5</accession>
<sequence>MSSIRNSSAARFVSTLSWGQDWEKARCNEGLLDIEFQENFNITDEHIDTITNSSTAANLRKLQFGDSDTGKGRFVSDQAIVRLAKACHNLEEVEFVSATSLTDIALLAIAQNCPMIKSINISGNDKIHGGVKGHCFDQLAANKDIAPVLTTVLLMDQDVRRKQIKLLTKQRPGLTVREGETVGDGIADQMVASLTCGGNVTEWRNGKMVSMSSDFGMGDISFDEFDDIDGLSFDSSDFDSEEDYDEEFGEEEEDDYEDNDEKKKIK</sequence>
<organism evidence="2 3">
    <name type="scientific">Uncinula necator</name>
    <name type="common">Grape powdery mildew</name>
    <dbReference type="NCBI Taxonomy" id="52586"/>
    <lineage>
        <taxon>Eukaryota</taxon>
        <taxon>Fungi</taxon>
        <taxon>Dikarya</taxon>
        <taxon>Ascomycota</taxon>
        <taxon>Pezizomycotina</taxon>
        <taxon>Leotiomycetes</taxon>
        <taxon>Erysiphales</taxon>
        <taxon>Erysiphaceae</taxon>
        <taxon>Erysiphe</taxon>
    </lineage>
</organism>
<dbReference type="OrthoDB" id="550575at2759"/>
<dbReference type="AlphaFoldDB" id="A0A0B1P1D5"/>
<feature type="compositionally biased region" description="Acidic residues" evidence="1">
    <location>
        <begin position="236"/>
        <end position="259"/>
    </location>
</feature>
<reference evidence="2 3" key="1">
    <citation type="journal article" date="2014" name="BMC Genomics">
        <title>Adaptive genomic structural variation in the grape powdery mildew pathogen, Erysiphe necator.</title>
        <authorList>
            <person name="Jones L."/>
            <person name="Riaz S."/>
            <person name="Morales-Cruz A."/>
            <person name="Amrine K.C."/>
            <person name="McGuire B."/>
            <person name="Gubler W.D."/>
            <person name="Walker M.A."/>
            <person name="Cantu D."/>
        </authorList>
    </citation>
    <scope>NUCLEOTIDE SEQUENCE [LARGE SCALE GENOMIC DNA]</scope>
    <source>
        <strain evidence="3">c</strain>
    </source>
</reference>
<gene>
    <name evidence="2" type="ORF">EV44_g6020</name>
</gene>
<feature type="region of interest" description="Disordered" evidence="1">
    <location>
        <begin position="231"/>
        <end position="266"/>
    </location>
</feature>
<name>A0A0B1P1D5_UNCNE</name>
<dbReference type="EMBL" id="JNVN01003705">
    <property type="protein sequence ID" value="KHJ30721.1"/>
    <property type="molecule type" value="Genomic_DNA"/>
</dbReference>
<dbReference type="OMA" id="NCADISY"/>
<dbReference type="STRING" id="52586.A0A0B1P1D5"/>
<evidence type="ECO:0000313" key="2">
    <source>
        <dbReference type="EMBL" id="KHJ30721.1"/>
    </source>
</evidence>
<dbReference type="Proteomes" id="UP000030854">
    <property type="component" value="Unassembled WGS sequence"/>
</dbReference>